<comment type="caution">
    <text evidence="2">The sequence shown here is derived from an EMBL/GenBank/DDBJ whole genome shotgun (WGS) entry which is preliminary data.</text>
</comment>
<feature type="region of interest" description="Disordered" evidence="1">
    <location>
        <begin position="1"/>
        <end position="36"/>
    </location>
</feature>
<accession>A0A6A3WFJ9</accession>
<reference evidence="2 3" key="1">
    <citation type="submission" date="2018-08" db="EMBL/GenBank/DDBJ databases">
        <title>Genomic investigation of the strawberry pathogen Phytophthora fragariae indicates pathogenicity is determined by transcriptional variation in three key races.</title>
        <authorList>
            <person name="Adams T.M."/>
            <person name="Armitage A.D."/>
            <person name="Sobczyk M.K."/>
            <person name="Bates H.J."/>
            <person name="Dunwell J.M."/>
            <person name="Nellist C.F."/>
            <person name="Harrison R.J."/>
        </authorList>
    </citation>
    <scope>NUCLEOTIDE SEQUENCE [LARGE SCALE GENOMIC DNA]</scope>
    <source>
        <strain evidence="2 3">BC-1</strain>
    </source>
</reference>
<evidence type="ECO:0000313" key="2">
    <source>
        <dbReference type="EMBL" id="KAE9178812.1"/>
    </source>
</evidence>
<evidence type="ECO:0000256" key="1">
    <source>
        <dbReference type="SAM" id="MobiDB-lite"/>
    </source>
</evidence>
<proteinExistence type="predicted"/>
<protein>
    <submittedName>
        <fullName evidence="2">Uncharacterized protein</fullName>
    </submittedName>
</protein>
<name>A0A6A3WFJ9_9STRA</name>
<dbReference type="Proteomes" id="UP000440367">
    <property type="component" value="Unassembled WGS sequence"/>
</dbReference>
<evidence type="ECO:0000313" key="3">
    <source>
        <dbReference type="Proteomes" id="UP000440367"/>
    </source>
</evidence>
<organism evidence="2 3">
    <name type="scientific">Phytophthora fragariae</name>
    <dbReference type="NCBI Taxonomy" id="53985"/>
    <lineage>
        <taxon>Eukaryota</taxon>
        <taxon>Sar</taxon>
        <taxon>Stramenopiles</taxon>
        <taxon>Oomycota</taxon>
        <taxon>Peronosporomycetes</taxon>
        <taxon>Peronosporales</taxon>
        <taxon>Peronosporaceae</taxon>
        <taxon>Phytophthora</taxon>
    </lineage>
</organism>
<gene>
    <name evidence="2" type="ORF">PF002_g27978</name>
</gene>
<dbReference type="AlphaFoldDB" id="A0A6A3WFJ9"/>
<sequence length="413" mass="45845">MASLTESLADRMAAASIRSRGGTPASPPMRSPGLRLQIPNPFEALETPGEEETEAVQDAEMATASPEAFEMQRVAAAPALPQPPRFSGRTMEDRREFMLKYETYLSAINALQTSGQGAFAMPVGACVDSLTKRRVARYELNCLPSEITEQQWINYFKEANMPTYVDYAVVDEAMKKLKMQTKWPDPESRMAHLEADLEAILQKFNLTDVAFKNGQRRIVGYLAHALEPAGFRSAIAIQLSLNENKLYKREVVPFCSWVTAKMQTNHHRSAMVAAVVDIGAAAVVVAATERALLVDPELVAVAVGAVVHASHVEVPVQTPVEACRPHQTLLARGANDCQVPVSSVVPWTIKFVIVAGPSPVRRRGFYANFGNSDKLSSRRQLACGVWRWWGQMAKQDATRTRLERLTRWWKDLH</sequence>
<dbReference type="EMBL" id="QXGD01003305">
    <property type="protein sequence ID" value="KAE9178812.1"/>
    <property type="molecule type" value="Genomic_DNA"/>
</dbReference>